<dbReference type="EMBL" id="AK342683">
    <property type="protein sequence ID" value="BAH72621.1"/>
    <property type="molecule type" value="mRNA"/>
</dbReference>
<feature type="signal peptide" evidence="1">
    <location>
        <begin position="1"/>
        <end position="25"/>
    </location>
</feature>
<sequence>MVFFKLYLLTLTCIVIAVWVMPVSATLDVNSLRNDCEAILISCGFTNEINDSTHTEITGMKYSATINALTKEENTGTNLHRQMENFVKNTGIYTPETSESDIEIAAKKNGFRGKNGPQVN</sequence>
<dbReference type="EnsemblMetazoa" id="NM_001163037.1">
    <property type="protein sequence ID" value="NP_001156509.1"/>
    <property type="gene ID" value="LOC100302403"/>
</dbReference>
<dbReference type="Proteomes" id="UP000007819">
    <property type="component" value="Chromosome X"/>
</dbReference>
<evidence type="ECO:0000313" key="4">
    <source>
        <dbReference type="Proteomes" id="UP000007819"/>
    </source>
</evidence>
<evidence type="ECO:0000256" key="1">
    <source>
        <dbReference type="SAM" id="SignalP"/>
    </source>
</evidence>
<name>C4WXK1_ACYPI</name>
<dbReference type="AlphaFoldDB" id="C4WXK1"/>
<evidence type="ECO:0000313" key="3">
    <source>
        <dbReference type="EnsemblMetazoa" id="NP_001156509.1"/>
    </source>
</evidence>
<protein>
    <submittedName>
        <fullName evidence="2 3">Uncharacterized protein</fullName>
    </submittedName>
</protein>
<feature type="chain" id="PRO_5002944020" evidence="1">
    <location>
        <begin position="26"/>
        <end position="120"/>
    </location>
</feature>
<keyword evidence="1" id="KW-0732">Signal</keyword>
<gene>
    <name evidence="3" type="primary">100302403</name>
</gene>
<proteinExistence type="evidence at transcript level"/>
<reference evidence="2" key="1">
    <citation type="submission" date="2009-06" db="EMBL/GenBank/DDBJ databases">
        <title>A full-length cDNA resource of the pea aphid, Acyrthosiphon pisum.</title>
        <authorList>
            <person name="Shigenobu S."/>
            <person name="Nakabachi A."/>
            <person name="Richards S."/>
        </authorList>
    </citation>
    <scope>NUCLEOTIDE SEQUENCE</scope>
    <source>
        <strain evidence="2">LSR1</strain>
        <tissue evidence="2">Whole body</tissue>
    </source>
</reference>
<dbReference type="KEGG" id="api:100302403"/>
<reference evidence="4" key="2">
    <citation type="submission" date="2010-06" db="EMBL/GenBank/DDBJ databases">
        <authorList>
            <person name="Jiang H."/>
            <person name="Abraham K."/>
            <person name="Ali S."/>
            <person name="Alsbrooks S.L."/>
            <person name="Anim B.N."/>
            <person name="Anosike U.S."/>
            <person name="Attaway T."/>
            <person name="Bandaranaike D.P."/>
            <person name="Battles P.K."/>
            <person name="Bell S.N."/>
            <person name="Bell A.V."/>
            <person name="Beltran B."/>
            <person name="Bickham C."/>
            <person name="Bustamante Y."/>
            <person name="Caleb T."/>
            <person name="Canada A."/>
            <person name="Cardenas V."/>
            <person name="Carter K."/>
            <person name="Chacko J."/>
            <person name="Chandrabose M.N."/>
            <person name="Chavez D."/>
            <person name="Chavez A."/>
            <person name="Chen L."/>
            <person name="Chu H.-S."/>
            <person name="Claassen K.J."/>
            <person name="Cockrell R."/>
            <person name="Collins M."/>
            <person name="Cooper J.A."/>
            <person name="Cree A."/>
            <person name="Curry S.M."/>
            <person name="Da Y."/>
            <person name="Dao M.D."/>
            <person name="Das B."/>
            <person name="Davila M.-L."/>
            <person name="Davy-Carroll L."/>
            <person name="Denson S."/>
            <person name="Dinh H."/>
            <person name="Ebong V.E."/>
            <person name="Edwards J.R."/>
            <person name="Egan A."/>
            <person name="El-Daye J."/>
            <person name="Escobedo L."/>
            <person name="Fernandez S."/>
            <person name="Fernando P.R."/>
            <person name="Flagg N."/>
            <person name="Forbes L.D."/>
            <person name="Fowler R.G."/>
            <person name="Fu Q."/>
            <person name="Gabisi R.A."/>
            <person name="Ganer J."/>
            <person name="Garbino Pronczuk A."/>
            <person name="Garcia R.M."/>
            <person name="Garner T."/>
            <person name="Garrett T.E."/>
            <person name="Gonzalez D.A."/>
            <person name="Hamid H."/>
            <person name="Hawkins E.S."/>
            <person name="Hirani K."/>
            <person name="Hogues M.E."/>
            <person name="Hollins B."/>
            <person name="Hsiao C.-H."/>
            <person name="Jabil R."/>
            <person name="James M.L."/>
            <person name="Jhangiani S.N."/>
            <person name="Johnson B."/>
            <person name="Johnson Q."/>
            <person name="Joshi V."/>
            <person name="Kalu J.B."/>
            <person name="Kam C."/>
            <person name="Kashfia A."/>
            <person name="Keebler J."/>
            <person name="Kisamo H."/>
            <person name="Kovar C.L."/>
            <person name="Lago L.A."/>
            <person name="Lai C.-Y."/>
            <person name="Laidlaw J."/>
            <person name="Lara F."/>
            <person name="Le T.-K."/>
            <person name="Lee S.L."/>
            <person name="Legall F.H."/>
            <person name="Lemon S.J."/>
            <person name="Lewis L.R."/>
            <person name="Li B."/>
            <person name="Liu Y."/>
            <person name="Liu Y.-S."/>
            <person name="Lopez J."/>
            <person name="Lozado R.J."/>
            <person name="Lu J."/>
            <person name="Madu R.C."/>
            <person name="Maheshwari M."/>
            <person name="Maheshwari R."/>
            <person name="Malloy K."/>
            <person name="Martinez E."/>
            <person name="Mathew T."/>
            <person name="Mercado I.C."/>
            <person name="Mercado C."/>
            <person name="Meyer B."/>
            <person name="Montgomery K."/>
            <person name="Morgan M.B."/>
            <person name="Munidasa M."/>
            <person name="Nazareth L.V."/>
            <person name="Nelson J."/>
            <person name="Ng B.M."/>
            <person name="Nguyen N.B."/>
            <person name="Nguyen P.Q."/>
            <person name="Nguyen T."/>
            <person name="Obregon M."/>
            <person name="Okwuonu G.O."/>
            <person name="Onwere C.G."/>
            <person name="Orozco G."/>
            <person name="Parra A."/>
            <person name="Patel S."/>
            <person name="Patil S."/>
            <person name="Perez A."/>
            <person name="Perez Y."/>
            <person name="Pham C."/>
            <person name="Primus E.L."/>
            <person name="Pu L.-L."/>
            <person name="Puazo M."/>
            <person name="Qin X."/>
            <person name="Quiroz J.B."/>
            <person name="Reese J."/>
            <person name="Richards S."/>
            <person name="Rives C.M."/>
            <person name="Robberts R."/>
            <person name="Ruiz S.J."/>
            <person name="Ruiz M.J."/>
            <person name="Santibanez J."/>
            <person name="Schneider B.W."/>
            <person name="Sisson I."/>
            <person name="Smith M."/>
            <person name="Sodergren E."/>
            <person name="Song X.-Z."/>
            <person name="Song B.B."/>
            <person name="Summersgill H."/>
            <person name="Thelus R."/>
            <person name="Thornton R.D."/>
            <person name="Trejos Z.Y."/>
            <person name="Usmani K."/>
            <person name="Vattathil S."/>
            <person name="Villasana D."/>
            <person name="Walker D.L."/>
            <person name="Wang S."/>
            <person name="Wang K."/>
            <person name="White C.S."/>
            <person name="Williams A.C."/>
            <person name="Williamson J."/>
            <person name="Wilson K."/>
            <person name="Woghiren I.O."/>
            <person name="Woodworth J.R."/>
            <person name="Worley K.C."/>
            <person name="Wright R.A."/>
            <person name="Wu W."/>
            <person name="Young L."/>
            <person name="Zhang L."/>
            <person name="Zhang J."/>
            <person name="Zhu Y."/>
            <person name="Muzny D.M."/>
            <person name="Weinstock G."/>
            <person name="Gibbs R.A."/>
        </authorList>
    </citation>
    <scope>NUCLEOTIDE SEQUENCE [LARGE SCALE GENOMIC DNA]</scope>
    <source>
        <strain evidence="4">LSR1</strain>
    </source>
</reference>
<dbReference type="PhylomeDB" id="C4WXK1"/>
<accession>C4WXK1</accession>
<evidence type="ECO:0000313" key="2">
    <source>
        <dbReference type="EMBL" id="BAH72621.1"/>
    </source>
</evidence>
<organism evidence="2">
    <name type="scientific">Acyrthosiphon pisum</name>
    <name type="common">Pea aphid</name>
    <dbReference type="NCBI Taxonomy" id="7029"/>
    <lineage>
        <taxon>Eukaryota</taxon>
        <taxon>Metazoa</taxon>
        <taxon>Ecdysozoa</taxon>
        <taxon>Arthropoda</taxon>
        <taxon>Hexapoda</taxon>
        <taxon>Insecta</taxon>
        <taxon>Pterygota</taxon>
        <taxon>Neoptera</taxon>
        <taxon>Paraneoptera</taxon>
        <taxon>Hemiptera</taxon>
        <taxon>Sternorrhyncha</taxon>
        <taxon>Aphidomorpha</taxon>
        <taxon>Aphidoidea</taxon>
        <taxon>Aphididae</taxon>
        <taxon>Macrosiphini</taxon>
        <taxon>Acyrthosiphon</taxon>
    </lineage>
</organism>
<reference evidence="3" key="3">
    <citation type="submission" date="2022-06" db="UniProtKB">
        <authorList>
            <consortium name="EnsemblMetazoa"/>
        </authorList>
    </citation>
    <scope>IDENTIFICATION</scope>
</reference>
<keyword evidence="4" id="KW-1185">Reference proteome</keyword>